<comment type="caution">
    <text evidence="2">The sequence shown here is derived from an EMBL/GenBank/DDBJ whole genome shotgun (WGS) entry which is preliminary data.</text>
</comment>
<dbReference type="Proteomes" id="UP000824120">
    <property type="component" value="Chromosome 4"/>
</dbReference>
<feature type="region of interest" description="Disordered" evidence="1">
    <location>
        <begin position="1"/>
        <end position="25"/>
    </location>
</feature>
<dbReference type="EMBL" id="JACXVP010000004">
    <property type="protein sequence ID" value="KAG5611425.1"/>
    <property type="molecule type" value="Genomic_DNA"/>
</dbReference>
<protein>
    <submittedName>
        <fullName evidence="2">Uncharacterized protein</fullName>
    </submittedName>
</protein>
<sequence length="347" mass="39371">MRPAWPPPSRRGRGGRSNSGRGGHILAQQGNRTLTSFNVSHSTASSSGTSGIDTNHPMYKEFMDFMKSKKAVNNSPPSYSSVLIDDENIEVFDMNDKIEVILLLEESDLKWRNEPWQIMARYLDTVSYTTTVYKYRMHYEMILSSTGCEFQHFYPANTKKVYNFSKLIIKRIIAPEEWVEVHNTSEGFPCLQRTVYTKFWSKLLQKSLEGKLHGQEIMDLINVTISKYHTTPTMVSHVIEKSSPFTKIARKLQMKKGVISKSEAIAIYMEEVKKDLMKNLDIDIRDDISMISASHTNEDEDAYVGGDCLGGEGQPMRKKTLRLFSPLINNVEESSSASTAGKGKEKV</sequence>
<evidence type="ECO:0000256" key="1">
    <source>
        <dbReference type="SAM" id="MobiDB-lite"/>
    </source>
</evidence>
<reference evidence="2 3" key="1">
    <citation type="submission" date="2020-09" db="EMBL/GenBank/DDBJ databases">
        <title>De no assembly of potato wild relative species, Solanum commersonii.</title>
        <authorList>
            <person name="Cho K."/>
        </authorList>
    </citation>
    <scope>NUCLEOTIDE SEQUENCE [LARGE SCALE GENOMIC DNA]</scope>
    <source>
        <strain evidence="2">LZ3.2</strain>
        <tissue evidence="2">Leaf</tissue>
    </source>
</reference>
<accession>A0A9J5ZEU4</accession>
<evidence type="ECO:0000313" key="2">
    <source>
        <dbReference type="EMBL" id="KAG5611425.1"/>
    </source>
</evidence>
<organism evidence="2 3">
    <name type="scientific">Solanum commersonii</name>
    <name type="common">Commerson's wild potato</name>
    <name type="synonym">Commerson's nightshade</name>
    <dbReference type="NCBI Taxonomy" id="4109"/>
    <lineage>
        <taxon>Eukaryota</taxon>
        <taxon>Viridiplantae</taxon>
        <taxon>Streptophyta</taxon>
        <taxon>Embryophyta</taxon>
        <taxon>Tracheophyta</taxon>
        <taxon>Spermatophyta</taxon>
        <taxon>Magnoliopsida</taxon>
        <taxon>eudicotyledons</taxon>
        <taxon>Gunneridae</taxon>
        <taxon>Pentapetalae</taxon>
        <taxon>asterids</taxon>
        <taxon>lamiids</taxon>
        <taxon>Solanales</taxon>
        <taxon>Solanaceae</taxon>
        <taxon>Solanoideae</taxon>
        <taxon>Solaneae</taxon>
        <taxon>Solanum</taxon>
    </lineage>
</organism>
<dbReference type="OrthoDB" id="1808172at2759"/>
<keyword evidence="3" id="KW-1185">Reference proteome</keyword>
<gene>
    <name evidence="2" type="ORF">H5410_022706</name>
</gene>
<evidence type="ECO:0000313" key="3">
    <source>
        <dbReference type="Proteomes" id="UP000824120"/>
    </source>
</evidence>
<proteinExistence type="predicted"/>
<name>A0A9J5ZEU4_SOLCO</name>
<dbReference type="AlphaFoldDB" id="A0A9J5ZEU4"/>